<dbReference type="AlphaFoldDB" id="A0A9X0C2E1"/>
<evidence type="ECO:0000256" key="1">
    <source>
        <dbReference type="ARBA" id="ARBA00007441"/>
    </source>
</evidence>
<reference evidence="4" key="1">
    <citation type="submission" date="2022-12" db="EMBL/GenBank/DDBJ databases">
        <authorList>
            <person name="Petersen C."/>
        </authorList>
    </citation>
    <scope>NUCLEOTIDE SEQUENCE</scope>
    <source>
        <strain evidence="4">IBT 30728</strain>
    </source>
</reference>
<dbReference type="PANTHER" id="PTHR43510:SF1">
    <property type="entry name" value="AMINOTRANSFERASE FUNCTION, HYPOTHETICAL (EUROFUNG)"/>
    <property type="match status" value="1"/>
</dbReference>
<keyword evidence="2" id="KW-0663">Pyridoxal phosphate</keyword>
<sequence length="404" mass="45272">MVKIDTFAVERWMDLYENDATQNLAETCRASVSLHDLQVLSGSETDLIDYSQKQVYGAIRGSSVLRSNIARLYSSRTSDPLRPEDILVTNGAIQANFLGLYTNVGVGDHVICQYPTYQQLYSVPQSLGAEVSLWKSSEDQGWQLDVQELESMIKPNTKLIILNNPQNPTGAVLDREMLQAIVEVARQHDLIIHSDEVYRPLFHSLNSNQQDGPPSILDLGYDKVVATSSMSKAFSLAGIRVGWIASRSPAMIEEFASARDYTIISVGQLDDRVASHTLSSPTVDNLLARNYQLARRNLEDLQAFVREFAWTVSWTRPQAGTTAFLKFAKEGQPVNDVILCERLMETHGLMLVPGSLCFGNGRDFRGYVRVGYVPEREVMLEGLKALRSFMREWYEHIPVQSSSA</sequence>
<protein>
    <recommendedName>
        <fullName evidence="3">Aminotransferase class I/classII large domain-containing protein</fullName>
    </recommendedName>
</protein>
<evidence type="ECO:0000256" key="2">
    <source>
        <dbReference type="ARBA" id="ARBA00022898"/>
    </source>
</evidence>
<dbReference type="Pfam" id="PF00155">
    <property type="entry name" value="Aminotran_1_2"/>
    <property type="match status" value="1"/>
</dbReference>
<dbReference type="InterPro" id="IPR015424">
    <property type="entry name" value="PyrdxlP-dep_Trfase"/>
</dbReference>
<dbReference type="PANTHER" id="PTHR43510">
    <property type="entry name" value="AMINOTRANSFERASE FUNCTION, HYPOTHETICAL (EUROFUNG)"/>
    <property type="match status" value="1"/>
</dbReference>
<evidence type="ECO:0000259" key="3">
    <source>
        <dbReference type="Pfam" id="PF00155"/>
    </source>
</evidence>
<dbReference type="InterPro" id="IPR004838">
    <property type="entry name" value="NHTrfase_class1_PyrdxlP-BS"/>
</dbReference>
<feature type="domain" description="Aminotransferase class I/classII large" evidence="3">
    <location>
        <begin position="51"/>
        <end position="372"/>
    </location>
</feature>
<name>A0A9X0C2E1_9EURO</name>
<evidence type="ECO:0000313" key="4">
    <source>
        <dbReference type="EMBL" id="KAJ5495502.1"/>
    </source>
</evidence>
<dbReference type="RefSeq" id="XP_056794515.1">
    <property type="nucleotide sequence ID" value="XM_056930222.1"/>
</dbReference>
<dbReference type="Gene3D" id="3.90.1150.10">
    <property type="entry name" value="Aspartate Aminotransferase, domain 1"/>
    <property type="match status" value="1"/>
</dbReference>
<comment type="similarity">
    <text evidence="1">Belongs to the class-I pyridoxal-phosphate-dependent aminotransferase family.</text>
</comment>
<dbReference type="InterPro" id="IPR004839">
    <property type="entry name" value="Aminotransferase_I/II_large"/>
</dbReference>
<organism evidence="4 5">
    <name type="scientific">Penicillium diatomitis</name>
    <dbReference type="NCBI Taxonomy" id="2819901"/>
    <lineage>
        <taxon>Eukaryota</taxon>
        <taxon>Fungi</taxon>
        <taxon>Dikarya</taxon>
        <taxon>Ascomycota</taxon>
        <taxon>Pezizomycotina</taxon>
        <taxon>Eurotiomycetes</taxon>
        <taxon>Eurotiomycetidae</taxon>
        <taxon>Eurotiales</taxon>
        <taxon>Aspergillaceae</taxon>
        <taxon>Penicillium</taxon>
    </lineage>
</organism>
<accession>A0A9X0C2E1</accession>
<dbReference type="GO" id="GO:0003824">
    <property type="term" value="F:catalytic activity"/>
    <property type="evidence" value="ECO:0007669"/>
    <property type="project" value="InterPro"/>
</dbReference>
<gene>
    <name evidence="4" type="ORF">N7539_000618</name>
</gene>
<dbReference type="CDD" id="cd00609">
    <property type="entry name" value="AAT_like"/>
    <property type="match status" value="1"/>
</dbReference>
<dbReference type="Proteomes" id="UP001148312">
    <property type="component" value="Unassembled WGS sequence"/>
</dbReference>
<proteinExistence type="inferred from homology"/>
<comment type="caution">
    <text evidence="4">The sequence shown here is derived from an EMBL/GenBank/DDBJ whole genome shotgun (WGS) entry which is preliminary data.</text>
</comment>
<dbReference type="InterPro" id="IPR015421">
    <property type="entry name" value="PyrdxlP-dep_Trfase_major"/>
</dbReference>
<dbReference type="InterPro" id="IPR015422">
    <property type="entry name" value="PyrdxlP-dep_Trfase_small"/>
</dbReference>
<keyword evidence="5" id="KW-1185">Reference proteome</keyword>
<dbReference type="GeneID" id="81620471"/>
<dbReference type="EMBL" id="JAPWDQ010000001">
    <property type="protein sequence ID" value="KAJ5495502.1"/>
    <property type="molecule type" value="Genomic_DNA"/>
</dbReference>
<dbReference type="SUPFAM" id="SSF53383">
    <property type="entry name" value="PLP-dependent transferases"/>
    <property type="match status" value="1"/>
</dbReference>
<dbReference type="PROSITE" id="PS00105">
    <property type="entry name" value="AA_TRANSFER_CLASS_1"/>
    <property type="match status" value="1"/>
</dbReference>
<evidence type="ECO:0000313" key="5">
    <source>
        <dbReference type="Proteomes" id="UP001148312"/>
    </source>
</evidence>
<reference evidence="4" key="2">
    <citation type="journal article" date="2023" name="IMA Fungus">
        <title>Comparative genomic study of the Penicillium genus elucidates a diverse pangenome and 15 lateral gene transfer events.</title>
        <authorList>
            <person name="Petersen C."/>
            <person name="Sorensen T."/>
            <person name="Nielsen M.R."/>
            <person name="Sondergaard T.E."/>
            <person name="Sorensen J.L."/>
            <person name="Fitzpatrick D.A."/>
            <person name="Frisvad J.C."/>
            <person name="Nielsen K.L."/>
        </authorList>
    </citation>
    <scope>NUCLEOTIDE SEQUENCE</scope>
    <source>
        <strain evidence="4">IBT 30728</strain>
    </source>
</reference>
<dbReference type="Gene3D" id="3.40.640.10">
    <property type="entry name" value="Type I PLP-dependent aspartate aminotransferase-like (Major domain)"/>
    <property type="match status" value="1"/>
</dbReference>
<dbReference type="GO" id="GO:0030170">
    <property type="term" value="F:pyridoxal phosphate binding"/>
    <property type="evidence" value="ECO:0007669"/>
    <property type="project" value="InterPro"/>
</dbReference>